<dbReference type="AlphaFoldDB" id="A0A9L0RU55"/>
<evidence type="ECO:0000256" key="1">
    <source>
        <dbReference type="SAM" id="MobiDB-lite"/>
    </source>
</evidence>
<proteinExistence type="predicted"/>
<protein>
    <submittedName>
        <fullName evidence="2">Coiled-coil domain containing 198</fullName>
    </submittedName>
</protein>
<dbReference type="InterPro" id="IPR029235">
    <property type="entry name" value="FAME"/>
</dbReference>
<gene>
    <name evidence="2" type="primary">CCDC198</name>
</gene>
<reference evidence="2" key="2">
    <citation type="submission" date="2025-08" db="UniProtKB">
        <authorList>
            <consortium name="Ensembl"/>
        </authorList>
    </citation>
    <scope>IDENTIFICATION</scope>
    <source>
        <strain evidence="2">Thoroughbred</strain>
    </source>
</reference>
<feature type="region of interest" description="Disordered" evidence="1">
    <location>
        <begin position="1"/>
        <end position="30"/>
    </location>
</feature>
<name>A0A9L0RU55_HORSE</name>
<dbReference type="Proteomes" id="UP000002281">
    <property type="component" value="Chromosome 24"/>
</dbReference>
<dbReference type="Ensembl" id="ENSECAT00000107191.1">
    <property type="protein sequence ID" value="ENSECAP00000065328.1"/>
    <property type="gene ID" value="ENSECAG00000013401.4"/>
</dbReference>
<reference evidence="2 3" key="1">
    <citation type="journal article" date="2009" name="Science">
        <title>Genome sequence, comparative analysis, and population genetics of the domestic horse.</title>
        <authorList>
            <consortium name="Broad Institute Genome Sequencing Platform"/>
            <consortium name="Broad Institute Whole Genome Assembly Team"/>
            <person name="Wade C.M."/>
            <person name="Giulotto E."/>
            <person name="Sigurdsson S."/>
            <person name="Zoli M."/>
            <person name="Gnerre S."/>
            <person name="Imsland F."/>
            <person name="Lear T.L."/>
            <person name="Adelson D.L."/>
            <person name="Bailey E."/>
            <person name="Bellone R.R."/>
            <person name="Bloecker H."/>
            <person name="Distl O."/>
            <person name="Edgar R.C."/>
            <person name="Garber M."/>
            <person name="Leeb T."/>
            <person name="Mauceli E."/>
            <person name="MacLeod J.N."/>
            <person name="Penedo M.C.T."/>
            <person name="Raison J.M."/>
            <person name="Sharpe T."/>
            <person name="Vogel J."/>
            <person name="Andersson L."/>
            <person name="Antczak D.F."/>
            <person name="Biagi T."/>
            <person name="Binns M.M."/>
            <person name="Chowdhary B.P."/>
            <person name="Coleman S.J."/>
            <person name="Della Valle G."/>
            <person name="Fryc S."/>
            <person name="Guerin G."/>
            <person name="Hasegawa T."/>
            <person name="Hill E.W."/>
            <person name="Jurka J."/>
            <person name="Kiialainen A."/>
            <person name="Lindgren G."/>
            <person name="Liu J."/>
            <person name="Magnani E."/>
            <person name="Mickelson J.R."/>
            <person name="Murray J."/>
            <person name="Nergadze S.G."/>
            <person name="Onofrio R."/>
            <person name="Pedroni S."/>
            <person name="Piras M.F."/>
            <person name="Raudsepp T."/>
            <person name="Rocchi M."/>
            <person name="Roeed K.H."/>
            <person name="Ryder O.A."/>
            <person name="Searle S."/>
            <person name="Skow L."/>
            <person name="Swinburne J.E."/>
            <person name="Syvaenen A.C."/>
            <person name="Tozaki T."/>
            <person name="Valberg S.J."/>
            <person name="Vaudin M."/>
            <person name="White J.R."/>
            <person name="Zody M.C."/>
            <person name="Lander E.S."/>
            <person name="Lindblad-Toh K."/>
        </authorList>
    </citation>
    <scope>NUCLEOTIDE SEQUENCE [LARGE SCALE GENOMIC DNA]</scope>
    <source>
        <strain evidence="2 3">Thoroughbred</strain>
    </source>
</reference>
<dbReference type="PANTHER" id="PTHR16065:SF2">
    <property type="entry name" value="COILED-COIL DOMAIN CONTAINING 198"/>
    <property type="match status" value="1"/>
</dbReference>
<reference evidence="2" key="3">
    <citation type="submission" date="2025-09" db="UniProtKB">
        <authorList>
            <consortium name="Ensembl"/>
        </authorList>
    </citation>
    <scope>IDENTIFICATION</scope>
    <source>
        <strain evidence="2">Thoroughbred</strain>
    </source>
</reference>
<feature type="compositionally biased region" description="Basic residues" evidence="1">
    <location>
        <begin position="1"/>
        <end position="12"/>
    </location>
</feature>
<dbReference type="PANTHER" id="PTHR16065">
    <property type="entry name" value="COILED-COIL DOMAIN CONTAINING 198"/>
    <property type="match status" value="1"/>
</dbReference>
<keyword evidence="3" id="KW-1185">Reference proteome</keyword>
<evidence type="ECO:0000313" key="3">
    <source>
        <dbReference type="Proteomes" id="UP000002281"/>
    </source>
</evidence>
<sequence>MGLSHSRAHPRVTKVAPLQNKEEEPRSAGPVDVVFNQKLEEKSSYSFTRLQDRSKALEGQLPPLRETWYGRYSAVPRAMYFDIPLEQGETSIIKRHPPRRLQEIHRMQNFWNIKQGMTVVPGKLAKWKHGSVNKRPGDSCSGTAPALTQTRWGKLRRNRERW</sequence>
<dbReference type="Pfam" id="PF15398">
    <property type="entry name" value="DUF4619"/>
    <property type="match status" value="1"/>
</dbReference>
<dbReference type="GeneTree" id="ENSGT00390000001071"/>
<organism evidence="2 3">
    <name type="scientific">Equus caballus</name>
    <name type="common">Horse</name>
    <dbReference type="NCBI Taxonomy" id="9796"/>
    <lineage>
        <taxon>Eukaryota</taxon>
        <taxon>Metazoa</taxon>
        <taxon>Chordata</taxon>
        <taxon>Craniata</taxon>
        <taxon>Vertebrata</taxon>
        <taxon>Euteleostomi</taxon>
        <taxon>Mammalia</taxon>
        <taxon>Eutheria</taxon>
        <taxon>Laurasiatheria</taxon>
        <taxon>Perissodactyla</taxon>
        <taxon>Equidae</taxon>
        <taxon>Equus</taxon>
    </lineage>
</organism>
<evidence type="ECO:0000313" key="2">
    <source>
        <dbReference type="Ensembl" id="ENSECAP00000065328.1"/>
    </source>
</evidence>
<accession>A0A9L0RU55</accession>